<protein>
    <submittedName>
        <fullName evidence="6">Uncharacterized protein</fullName>
    </submittedName>
</protein>
<dbReference type="Pfam" id="PF00112">
    <property type="entry name" value="Peptidase_C1"/>
    <property type="match status" value="1"/>
</dbReference>
<dbReference type="InterPro" id="IPR013128">
    <property type="entry name" value="Peptidase_C1A"/>
</dbReference>
<dbReference type="OrthoDB" id="10253408at2759"/>
<feature type="signal peptide" evidence="3">
    <location>
        <begin position="1"/>
        <end position="18"/>
    </location>
</feature>
<dbReference type="SMART" id="SM00645">
    <property type="entry name" value="Pept_C1"/>
    <property type="match status" value="1"/>
</dbReference>
<comment type="similarity">
    <text evidence="1">Belongs to the peptidase C1 family.</text>
</comment>
<feature type="domain" description="Peptidase C1A papain C-terminal" evidence="4">
    <location>
        <begin position="109"/>
        <end position="317"/>
    </location>
</feature>
<evidence type="ECO:0000256" key="1">
    <source>
        <dbReference type="ARBA" id="ARBA00008455"/>
    </source>
</evidence>
<dbReference type="InterPro" id="IPR000668">
    <property type="entry name" value="Peptidase_C1A_C"/>
</dbReference>
<sequence>MVSPLFLAFILTGSFVINDDVNRWLDYKSNYHLNFSDLEEERSRFNIFVDNIRSIEEHNMLYELGEVTWNQTINQYTHLTTEEFSEQIVGSLLMEEVDDEERVDIVASAPLSIDWTIRGKVTPVKNQGQCGSCWAFSDVGALESQYAIRHNALVQFSEQNLLDCAGSLYNCHGCNGGDPYNAFRYIRDIGIALERNYPYHGRQFSCQWNRGHFKIRSFGILVRNEVAIKNKVGTYGPVSATMNADALHFYHSGIVNSNRCNGQNNHAILITGYGNYGGVPYWKIKNSWGRGWGEQGYFRLISGRNMCGINNYVTFPVL</sequence>
<evidence type="ECO:0000313" key="7">
    <source>
        <dbReference type="Proteomes" id="UP000625711"/>
    </source>
</evidence>
<proteinExistence type="inferred from homology"/>
<dbReference type="Proteomes" id="UP000625711">
    <property type="component" value="Unassembled WGS sequence"/>
</dbReference>
<feature type="chain" id="PRO_5032732627" evidence="3">
    <location>
        <begin position="19"/>
        <end position="318"/>
    </location>
</feature>
<evidence type="ECO:0000256" key="3">
    <source>
        <dbReference type="SAM" id="SignalP"/>
    </source>
</evidence>
<dbReference type="InterPro" id="IPR038765">
    <property type="entry name" value="Papain-like_cys_pep_sf"/>
</dbReference>
<keyword evidence="2" id="KW-1015">Disulfide bond</keyword>
<comment type="caution">
    <text evidence="6">The sequence shown here is derived from an EMBL/GenBank/DDBJ whole genome shotgun (WGS) entry which is preliminary data.</text>
</comment>
<dbReference type="SMART" id="SM00848">
    <property type="entry name" value="Inhibitor_I29"/>
    <property type="match status" value="1"/>
</dbReference>
<reference evidence="6" key="1">
    <citation type="submission" date="2020-08" db="EMBL/GenBank/DDBJ databases">
        <title>Genome sequencing and assembly of the red palm weevil Rhynchophorus ferrugineus.</title>
        <authorList>
            <person name="Dias G.B."/>
            <person name="Bergman C.M."/>
            <person name="Manee M."/>
        </authorList>
    </citation>
    <scope>NUCLEOTIDE SEQUENCE</scope>
    <source>
        <strain evidence="6">AA-2017</strain>
        <tissue evidence="6">Whole larva</tissue>
    </source>
</reference>
<dbReference type="Pfam" id="PF08246">
    <property type="entry name" value="Inhibitor_I29"/>
    <property type="match status" value="1"/>
</dbReference>
<dbReference type="GO" id="GO:0008234">
    <property type="term" value="F:cysteine-type peptidase activity"/>
    <property type="evidence" value="ECO:0007669"/>
    <property type="project" value="InterPro"/>
</dbReference>
<keyword evidence="7" id="KW-1185">Reference proteome</keyword>
<evidence type="ECO:0000259" key="5">
    <source>
        <dbReference type="SMART" id="SM00848"/>
    </source>
</evidence>
<dbReference type="PANTHER" id="PTHR12411">
    <property type="entry name" value="CYSTEINE PROTEASE FAMILY C1-RELATED"/>
    <property type="match status" value="1"/>
</dbReference>
<dbReference type="PRINTS" id="PR00705">
    <property type="entry name" value="PAPAIN"/>
</dbReference>
<dbReference type="Gene3D" id="3.90.70.10">
    <property type="entry name" value="Cysteine proteinases"/>
    <property type="match status" value="1"/>
</dbReference>
<dbReference type="PROSITE" id="PS00639">
    <property type="entry name" value="THIOL_PROTEASE_HIS"/>
    <property type="match status" value="1"/>
</dbReference>
<evidence type="ECO:0000313" key="6">
    <source>
        <dbReference type="EMBL" id="KAF7272668.1"/>
    </source>
</evidence>
<evidence type="ECO:0000256" key="2">
    <source>
        <dbReference type="ARBA" id="ARBA00023157"/>
    </source>
</evidence>
<keyword evidence="3" id="KW-0732">Signal</keyword>
<organism evidence="6 7">
    <name type="scientific">Rhynchophorus ferrugineus</name>
    <name type="common">Red palm weevil</name>
    <name type="synonym">Curculio ferrugineus</name>
    <dbReference type="NCBI Taxonomy" id="354439"/>
    <lineage>
        <taxon>Eukaryota</taxon>
        <taxon>Metazoa</taxon>
        <taxon>Ecdysozoa</taxon>
        <taxon>Arthropoda</taxon>
        <taxon>Hexapoda</taxon>
        <taxon>Insecta</taxon>
        <taxon>Pterygota</taxon>
        <taxon>Neoptera</taxon>
        <taxon>Endopterygota</taxon>
        <taxon>Coleoptera</taxon>
        <taxon>Polyphaga</taxon>
        <taxon>Cucujiformia</taxon>
        <taxon>Curculionidae</taxon>
        <taxon>Dryophthorinae</taxon>
        <taxon>Rhynchophorus</taxon>
    </lineage>
</organism>
<dbReference type="InterPro" id="IPR025660">
    <property type="entry name" value="Pept_his_AS"/>
</dbReference>
<gene>
    <name evidence="6" type="ORF">GWI33_014571</name>
</gene>
<dbReference type="EMBL" id="JAACXV010013730">
    <property type="protein sequence ID" value="KAF7272668.1"/>
    <property type="molecule type" value="Genomic_DNA"/>
</dbReference>
<dbReference type="InterPro" id="IPR039417">
    <property type="entry name" value="Peptidase_C1A_papain-like"/>
</dbReference>
<dbReference type="GO" id="GO:0006508">
    <property type="term" value="P:proteolysis"/>
    <property type="evidence" value="ECO:0007669"/>
    <property type="project" value="InterPro"/>
</dbReference>
<evidence type="ECO:0000259" key="4">
    <source>
        <dbReference type="SMART" id="SM00645"/>
    </source>
</evidence>
<dbReference type="SUPFAM" id="SSF54001">
    <property type="entry name" value="Cysteine proteinases"/>
    <property type="match status" value="1"/>
</dbReference>
<dbReference type="AlphaFoldDB" id="A0A834M6S7"/>
<dbReference type="InterPro" id="IPR013201">
    <property type="entry name" value="Prot_inhib_I29"/>
</dbReference>
<dbReference type="FunFam" id="3.90.70.10:FF:000332">
    <property type="entry name" value="Cathepsin L1"/>
    <property type="match status" value="1"/>
</dbReference>
<dbReference type="CDD" id="cd02248">
    <property type="entry name" value="Peptidase_C1A"/>
    <property type="match status" value="1"/>
</dbReference>
<name>A0A834M6S7_RHYFE</name>
<feature type="domain" description="Cathepsin propeptide inhibitor" evidence="5">
    <location>
        <begin position="24"/>
        <end position="84"/>
    </location>
</feature>
<accession>A0A834M6S7</accession>